<dbReference type="EMBL" id="CP096040">
    <property type="protein sequence ID" value="USQ97340.1"/>
    <property type="molecule type" value="Genomic_DNA"/>
</dbReference>
<dbReference type="Gene3D" id="1.10.260.40">
    <property type="entry name" value="lambda repressor-like DNA-binding domains"/>
    <property type="match status" value="1"/>
</dbReference>
<name>A0ABY4ZXB4_9CAUL</name>
<organism evidence="1 2">
    <name type="scientific">Caulobacter segnis</name>
    <dbReference type="NCBI Taxonomy" id="88688"/>
    <lineage>
        <taxon>Bacteria</taxon>
        <taxon>Pseudomonadati</taxon>
        <taxon>Pseudomonadota</taxon>
        <taxon>Alphaproteobacteria</taxon>
        <taxon>Caulobacterales</taxon>
        <taxon>Caulobacteraceae</taxon>
        <taxon>Caulobacter</taxon>
    </lineage>
</organism>
<keyword evidence="2" id="KW-1185">Reference proteome</keyword>
<dbReference type="CDD" id="cd00093">
    <property type="entry name" value="HTH_XRE"/>
    <property type="match status" value="1"/>
</dbReference>
<evidence type="ECO:0000313" key="1">
    <source>
        <dbReference type="EMBL" id="USQ97340.1"/>
    </source>
</evidence>
<dbReference type="InterPro" id="IPR010982">
    <property type="entry name" value="Lambda_DNA-bd_dom_sf"/>
</dbReference>
<sequence>MLTASQIRAARALVDWSGPKLAEAAGLSLPTIRRMESAVGPGRSSVDNVEAVQRALEAAGVIFQMADDTAGPGVRLKK</sequence>
<dbReference type="SUPFAM" id="SSF47413">
    <property type="entry name" value="lambda repressor-like DNA-binding domains"/>
    <property type="match status" value="1"/>
</dbReference>
<dbReference type="Proteomes" id="UP001057520">
    <property type="component" value="Chromosome"/>
</dbReference>
<dbReference type="InterPro" id="IPR001387">
    <property type="entry name" value="Cro/C1-type_HTH"/>
</dbReference>
<proteinExistence type="predicted"/>
<evidence type="ECO:0000313" key="2">
    <source>
        <dbReference type="Proteomes" id="UP001057520"/>
    </source>
</evidence>
<gene>
    <name evidence="1" type="ORF">MZV50_07320</name>
</gene>
<reference evidence="1 2" key="1">
    <citation type="submission" date="2022-04" db="EMBL/GenBank/DDBJ databases">
        <title>Genome sequence of soybean root-associated Caulobacter segnis RL271.</title>
        <authorList>
            <person name="Longley R."/>
            <person name="Bonito G."/>
            <person name="Trigodet F."/>
            <person name="Crosson S."/>
            <person name="Fiebig A."/>
        </authorList>
    </citation>
    <scope>NUCLEOTIDE SEQUENCE [LARGE SCALE GENOMIC DNA]</scope>
    <source>
        <strain evidence="1 2">RL271</strain>
    </source>
</reference>
<protein>
    <submittedName>
        <fullName evidence="1">Helix-turn-helix domain-containing protein</fullName>
    </submittedName>
</protein>
<accession>A0ABY4ZXB4</accession>